<keyword evidence="2" id="KW-0479">Metal-binding</keyword>
<dbReference type="GO" id="GO:0005634">
    <property type="term" value="C:nucleus"/>
    <property type="evidence" value="ECO:0007669"/>
    <property type="project" value="UniProtKB-SubCell"/>
</dbReference>
<keyword evidence="1" id="KW-0813">Transport</keyword>
<evidence type="ECO:0000256" key="2">
    <source>
        <dbReference type="PROSITE-ProRule" id="PRU00071"/>
    </source>
</evidence>
<dbReference type="InterPro" id="IPR003851">
    <property type="entry name" value="Znf_Dof"/>
</dbReference>
<organism evidence="4 5">
    <name type="scientific">Artemisia annua</name>
    <name type="common">Sweet wormwood</name>
    <dbReference type="NCBI Taxonomy" id="35608"/>
    <lineage>
        <taxon>Eukaryota</taxon>
        <taxon>Viridiplantae</taxon>
        <taxon>Streptophyta</taxon>
        <taxon>Embryophyta</taxon>
        <taxon>Tracheophyta</taxon>
        <taxon>Spermatophyta</taxon>
        <taxon>Magnoliopsida</taxon>
        <taxon>eudicotyledons</taxon>
        <taxon>Gunneridae</taxon>
        <taxon>Pentapetalae</taxon>
        <taxon>asterids</taxon>
        <taxon>campanulids</taxon>
        <taxon>Asterales</taxon>
        <taxon>Asteraceae</taxon>
        <taxon>Asteroideae</taxon>
        <taxon>Anthemideae</taxon>
        <taxon>Artemisiinae</taxon>
        <taxon>Artemisia</taxon>
    </lineage>
</organism>
<evidence type="ECO:0000313" key="4">
    <source>
        <dbReference type="EMBL" id="PWA55120.1"/>
    </source>
</evidence>
<dbReference type="EMBL" id="PKPP01006860">
    <property type="protein sequence ID" value="PWA55120.1"/>
    <property type="molecule type" value="Genomic_DNA"/>
</dbReference>
<protein>
    <submittedName>
        <fullName evidence="4">Plant PDR ABC transporter associated</fullName>
    </submittedName>
</protein>
<reference evidence="4 5" key="1">
    <citation type="journal article" date="2018" name="Mol. Plant">
        <title>The genome of Artemisia annua provides insight into the evolution of Asteraceae family and artemisinin biosynthesis.</title>
        <authorList>
            <person name="Shen Q."/>
            <person name="Zhang L."/>
            <person name="Liao Z."/>
            <person name="Wang S."/>
            <person name="Yan T."/>
            <person name="Shi P."/>
            <person name="Liu M."/>
            <person name="Fu X."/>
            <person name="Pan Q."/>
            <person name="Wang Y."/>
            <person name="Lv Z."/>
            <person name="Lu X."/>
            <person name="Zhang F."/>
            <person name="Jiang W."/>
            <person name="Ma Y."/>
            <person name="Chen M."/>
            <person name="Hao X."/>
            <person name="Li L."/>
            <person name="Tang Y."/>
            <person name="Lv G."/>
            <person name="Zhou Y."/>
            <person name="Sun X."/>
            <person name="Brodelius P.E."/>
            <person name="Rose J.K.C."/>
            <person name="Tang K."/>
        </authorList>
    </citation>
    <scope>NUCLEOTIDE SEQUENCE [LARGE SCALE GENOMIC DNA]</scope>
    <source>
        <strain evidence="5">cv. Huhao1</strain>
        <tissue evidence="4">Leaf</tissue>
    </source>
</reference>
<name>A0A2U1M1M9_ARTAN</name>
<comment type="caution">
    <text evidence="4">The sequence shown here is derived from an EMBL/GenBank/DDBJ whole genome shotgun (WGS) entry which is preliminary data.</text>
</comment>
<dbReference type="Proteomes" id="UP000245207">
    <property type="component" value="Unassembled WGS sequence"/>
</dbReference>
<dbReference type="STRING" id="35608.A0A2U1M1M9"/>
<dbReference type="OrthoDB" id="1927254at2759"/>
<comment type="subcellular location">
    <subcellularLocation>
        <location evidence="2">Nucleus</location>
    </subcellularLocation>
</comment>
<dbReference type="GO" id="GO:0006355">
    <property type="term" value="P:regulation of DNA-templated transcription"/>
    <property type="evidence" value="ECO:0007669"/>
    <property type="project" value="InterPro"/>
</dbReference>
<dbReference type="GO" id="GO:0003677">
    <property type="term" value="F:DNA binding"/>
    <property type="evidence" value="ECO:0007669"/>
    <property type="project" value="UniProtKB-UniRule"/>
</dbReference>
<dbReference type="AlphaFoldDB" id="A0A2U1M1M9"/>
<feature type="domain" description="Dof-type" evidence="3">
    <location>
        <begin position="152"/>
        <end position="206"/>
    </location>
</feature>
<proteinExistence type="predicted"/>
<evidence type="ECO:0000313" key="5">
    <source>
        <dbReference type="Proteomes" id="UP000245207"/>
    </source>
</evidence>
<dbReference type="GO" id="GO:0008270">
    <property type="term" value="F:zinc ion binding"/>
    <property type="evidence" value="ECO:0007669"/>
    <property type="project" value="UniProtKB-KW"/>
</dbReference>
<dbReference type="Pfam" id="PF02701">
    <property type="entry name" value="Zn_ribbon_Dof"/>
    <property type="match status" value="1"/>
</dbReference>
<gene>
    <name evidence="4" type="ORF">CTI12_AA272190</name>
</gene>
<evidence type="ECO:0000259" key="3">
    <source>
        <dbReference type="PROSITE" id="PS50884"/>
    </source>
</evidence>
<dbReference type="SUPFAM" id="SSF52540">
    <property type="entry name" value="P-loop containing nucleoside triphosphate hydrolases"/>
    <property type="match status" value="1"/>
</dbReference>
<keyword evidence="5" id="KW-1185">Reference proteome</keyword>
<accession>A0A2U1M1M9</accession>
<dbReference type="InterPro" id="IPR027417">
    <property type="entry name" value="P-loop_NTPase"/>
</dbReference>
<dbReference type="Gene3D" id="3.40.50.300">
    <property type="entry name" value="P-loop containing nucleotide triphosphate hydrolases"/>
    <property type="match status" value="1"/>
</dbReference>
<sequence length="289" mass="32611">MCFELHHLPIVFVDFFSHNMFDLQESESINTIENFKPMHRLLSLFHLLPNSKRHITILDDVSGVVKPKRMRLLLGPPSFGKTSLLLCTAGTLTKRSSSLHQSTDVHIGDITVRETLAFSARCQGVGSRYAAATKGQEANAVTDYNLKRHLLLWVVAENEHLQKVLVKRMDGEEDPRHFCRRCRRHWTHGGVLRDIPVGGGRRKNTKRKNPMNPTITSAYVTTFDQPEYQDYQSVMPPPQSLMPPTQGLPPPLHVDDAGDVSVPDEENGFVSSLLEDVCFEEGVWPFCGN</sequence>
<keyword evidence="2" id="KW-0863">Zinc-finger</keyword>
<dbReference type="PROSITE" id="PS50884">
    <property type="entry name" value="ZF_DOF_2"/>
    <property type="match status" value="1"/>
</dbReference>
<dbReference type="PANTHER" id="PTHR19241">
    <property type="entry name" value="ATP-BINDING CASSETTE TRANSPORTER"/>
    <property type="match status" value="1"/>
</dbReference>
<keyword evidence="2" id="KW-0862">Zinc</keyword>
<keyword evidence="2" id="KW-0539">Nucleus</keyword>
<keyword evidence="2" id="KW-0238">DNA-binding</keyword>
<evidence type="ECO:0000256" key="1">
    <source>
        <dbReference type="ARBA" id="ARBA00022448"/>
    </source>
</evidence>